<organism evidence="6 7">
    <name type="scientific">Rhodococcus ruber BKS 20-38</name>
    <dbReference type="NCBI Taxonomy" id="1278076"/>
    <lineage>
        <taxon>Bacteria</taxon>
        <taxon>Bacillati</taxon>
        <taxon>Actinomycetota</taxon>
        <taxon>Actinomycetes</taxon>
        <taxon>Mycobacteriales</taxon>
        <taxon>Nocardiaceae</taxon>
        <taxon>Rhodococcus</taxon>
    </lineage>
</organism>
<dbReference type="Proteomes" id="UP000011731">
    <property type="component" value="Unassembled WGS sequence"/>
</dbReference>
<dbReference type="SUPFAM" id="SSF46785">
    <property type="entry name" value="Winged helix' DNA-binding domain"/>
    <property type="match status" value="1"/>
</dbReference>
<keyword evidence="1" id="KW-0805">Transcription regulation</keyword>
<dbReference type="SUPFAM" id="SSF55781">
    <property type="entry name" value="GAF domain-like"/>
    <property type="match status" value="1"/>
</dbReference>
<dbReference type="PROSITE" id="PS51078">
    <property type="entry name" value="ICLR_ED"/>
    <property type="match status" value="1"/>
</dbReference>
<dbReference type="Pfam" id="PF09339">
    <property type="entry name" value="HTH_IclR"/>
    <property type="match status" value="1"/>
</dbReference>
<reference evidence="6 7" key="1">
    <citation type="journal article" date="2013" name="Genome Announc.">
        <title>Draft Genome Sequence of Rhodococcus ruber Strain BKS 20-38.</title>
        <authorList>
            <person name="Bala M."/>
            <person name="Kumar S."/>
            <person name="Raghava G.P."/>
            <person name="Mayilraj S."/>
        </authorList>
    </citation>
    <scope>NUCLEOTIDE SEQUENCE [LARGE SCALE GENOMIC DNA]</scope>
    <source>
        <strain evidence="6 7">BKS 20-38</strain>
    </source>
</reference>
<dbReference type="Gene3D" id="1.10.10.10">
    <property type="entry name" value="Winged helix-like DNA-binding domain superfamily/Winged helix DNA-binding domain"/>
    <property type="match status" value="1"/>
</dbReference>
<dbReference type="SMART" id="SM00346">
    <property type="entry name" value="HTH_ICLR"/>
    <property type="match status" value="1"/>
</dbReference>
<dbReference type="InterPro" id="IPR005471">
    <property type="entry name" value="Tscrpt_reg_IclR_N"/>
</dbReference>
<dbReference type="PATRIC" id="fig|1278076.4.peg.344"/>
<dbReference type="PROSITE" id="PS51077">
    <property type="entry name" value="HTH_ICLR"/>
    <property type="match status" value="1"/>
</dbReference>
<dbReference type="Pfam" id="PF01614">
    <property type="entry name" value="IclR_C"/>
    <property type="match status" value="1"/>
</dbReference>
<evidence type="ECO:0000256" key="3">
    <source>
        <dbReference type="ARBA" id="ARBA00023163"/>
    </source>
</evidence>
<feature type="domain" description="IclR-ED" evidence="5">
    <location>
        <begin position="118"/>
        <end position="297"/>
    </location>
</feature>
<evidence type="ECO:0000313" key="6">
    <source>
        <dbReference type="EMBL" id="EME67060.1"/>
    </source>
</evidence>
<keyword evidence="7" id="KW-1185">Reference proteome</keyword>
<keyword evidence="3" id="KW-0804">Transcription</keyword>
<dbReference type="InterPro" id="IPR036388">
    <property type="entry name" value="WH-like_DNA-bd_sf"/>
</dbReference>
<dbReference type="PANTHER" id="PTHR30136">
    <property type="entry name" value="HELIX-TURN-HELIX TRANSCRIPTIONAL REGULATOR, ICLR FAMILY"/>
    <property type="match status" value="1"/>
</dbReference>
<name>M2YYK1_9NOCA</name>
<gene>
    <name evidence="6" type="ORF">G352_01692</name>
</gene>
<evidence type="ECO:0000313" key="7">
    <source>
        <dbReference type="Proteomes" id="UP000011731"/>
    </source>
</evidence>
<sequence length="308" mass="32937">MFVEEEKGCTTTVLAHVRATNHFVPLSRTPGRIVRGVPSTTATEVAAVASGGELDRASVLGKVMAVLHAFTIDDAPLTLAELARRTRMPKGTLHRVLADMVTARLLDRTGTGYRLGGHLFELGMRASVERSLLEVAIPFLEELNRRIHETVHLGVLDGTDVVYLTKIGGHRQAAAPSRIGGRMPVHCTAIGKVLLAHSDTDLQEQVLTAPLPRHTPHTMVMPGRLRTQLDRIAAEGVAYEYEESAPGVVCVAAPVRDADGTVVAAISVTGPSHRFRPETHAAAVRAAADGIGFTLARRTRLLTTGGCP</sequence>
<keyword evidence="2" id="KW-0238">DNA-binding</keyword>
<proteinExistence type="predicted"/>
<dbReference type="InterPro" id="IPR029016">
    <property type="entry name" value="GAF-like_dom_sf"/>
</dbReference>
<dbReference type="GO" id="GO:0003677">
    <property type="term" value="F:DNA binding"/>
    <property type="evidence" value="ECO:0007669"/>
    <property type="project" value="UniProtKB-KW"/>
</dbReference>
<comment type="caution">
    <text evidence="6">The sequence shown here is derived from an EMBL/GenBank/DDBJ whole genome shotgun (WGS) entry which is preliminary data.</text>
</comment>
<feature type="domain" description="HTH iclR-type" evidence="4">
    <location>
        <begin position="57"/>
        <end position="117"/>
    </location>
</feature>
<dbReference type="InterPro" id="IPR036390">
    <property type="entry name" value="WH_DNA-bd_sf"/>
</dbReference>
<accession>M2YYK1</accession>
<evidence type="ECO:0000256" key="2">
    <source>
        <dbReference type="ARBA" id="ARBA00023125"/>
    </source>
</evidence>
<protein>
    <submittedName>
        <fullName evidence="6">Putative IclR family transcriptional regulator</fullName>
    </submittedName>
</protein>
<evidence type="ECO:0000256" key="1">
    <source>
        <dbReference type="ARBA" id="ARBA00023015"/>
    </source>
</evidence>
<dbReference type="InterPro" id="IPR050707">
    <property type="entry name" value="HTH_MetabolicPath_Reg"/>
</dbReference>
<dbReference type="AlphaFoldDB" id="M2YYK1"/>
<evidence type="ECO:0000259" key="4">
    <source>
        <dbReference type="PROSITE" id="PS51077"/>
    </source>
</evidence>
<evidence type="ECO:0000259" key="5">
    <source>
        <dbReference type="PROSITE" id="PS51078"/>
    </source>
</evidence>
<dbReference type="EMBL" id="AOEX01000015">
    <property type="protein sequence ID" value="EME67060.1"/>
    <property type="molecule type" value="Genomic_DNA"/>
</dbReference>
<dbReference type="InterPro" id="IPR014757">
    <property type="entry name" value="Tscrpt_reg_IclR_C"/>
</dbReference>
<dbReference type="PANTHER" id="PTHR30136:SF35">
    <property type="entry name" value="HTH-TYPE TRANSCRIPTIONAL REGULATOR RV1719"/>
    <property type="match status" value="1"/>
</dbReference>
<dbReference type="GO" id="GO:0045892">
    <property type="term" value="P:negative regulation of DNA-templated transcription"/>
    <property type="evidence" value="ECO:0007669"/>
    <property type="project" value="TreeGrafter"/>
</dbReference>
<dbReference type="Gene3D" id="3.30.450.40">
    <property type="match status" value="1"/>
</dbReference>
<dbReference type="GO" id="GO:0003700">
    <property type="term" value="F:DNA-binding transcription factor activity"/>
    <property type="evidence" value="ECO:0007669"/>
    <property type="project" value="TreeGrafter"/>
</dbReference>